<protein>
    <submittedName>
        <fullName evidence="1">Uncharacterized protein</fullName>
    </submittedName>
</protein>
<dbReference type="AlphaFoldDB" id="A0A7R8V536"/>
<dbReference type="EMBL" id="LR899014">
    <property type="protein sequence ID" value="CAD7093026.1"/>
    <property type="molecule type" value="Genomic_DNA"/>
</dbReference>
<organism evidence="1 2">
    <name type="scientific">Hermetia illucens</name>
    <name type="common">Black soldier fly</name>
    <dbReference type="NCBI Taxonomy" id="343691"/>
    <lineage>
        <taxon>Eukaryota</taxon>
        <taxon>Metazoa</taxon>
        <taxon>Ecdysozoa</taxon>
        <taxon>Arthropoda</taxon>
        <taxon>Hexapoda</taxon>
        <taxon>Insecta</taxon>
        <taxon>Pterygota</taxon>
        <taxon>Neoptera</taxon>
        <taxon>Endopterygota</taxon>
        <taxon>Diptera</taxon>
        <taxon>Brachycera</taxon>
        <taxon>Stratiomyomorpha</taxon>
        <taxon>Stratiomyidae</taxon>
        <taxon>Hermetiinae</taxon>
        <taxon>Hermetia</taxon>
    </lineage>
</organism>
<keyword evidence="2" id="KW-1185">Reference proteome</keyword>
<name>A0A7R8V536_HERIL</name>
<evidence type="ECO:0000313" key="1">
    <source>
        <dbReference type="EMBL" id="CAD7093026.1"/>
    </source>
</evidence>
<accession>A0A7R8V536</accession>
<sequence>MKIKIIQSNSGKNRDYYLTRTLKTEEIQLSPTTNEQRIPTTLNLNLGIVEYLQNTKIITETNTKLAGPLKVEMFDYRQKDCASDQRQIIITYEYVPTSNS</sequence>
<reference evidence="1 2" key="1">
    <citation type="submission" date="2020-11" db="EMBL/GenBank/DDBJ databases">
        <authorList>
            <person name="Wallbank WR R."/>
            <person name="Pardo Diaz C."/>
            <person name="Kozak K."/>
            <person name="Martin S."/>
            <person name="Jiggins C."/>
            <person name="Moest M."/>
            <person name="Warren A I."/>
            <person name="Generalovic N T."/>
            <person name="Byers J.R.P. K."/>
            <person name="Montejo-Kovacevich G."/>
            <person name="Yen C E."/>
        </authorList>
    </citation>
    <scope>NUCLEOTIDE SEQUENCE [LARGE SCALE GENOMIC DNA]</scope>
</reference>
<dbReference type="InParanoid" id="A0A7R8V536"/>
<proteinExistence type="predicted"/>
<evidence type="ECO:0000313" key="2">
    <source>
        <dbReference type="Proteomes" id="UP000594454"/>
    </source>
</evidence>
<gene>
    <name evidence="1" type="ORF">HERILL_LOCUS15340</name>
</gene>
<dbReference type="Proteomes" id="UP000594454">
    <property type="component" value="Chromosome 6"/>
</dbReference>